<dbReference type="KEGG" id="mpri:MP3633_3331"/>
<dbReference type="InterPro" id="IPR046342">
    <property type="entry name" value="CBS_dom_sf"/>
</dbReference>
<dbReference type="GO" id="GO:0071111">
    <property type="term" value="F:cyclic-guanylate-specific phosphodiesterase activity"/>
    <property type="evidence" value="ECO:0007669"/>
    <property type="project" value="InterPro"/>
</dbReference>
<dbReference type="InterPro" id="IPR001633">
    <property type="entry name" value="EAL_dom"/>
</dbReference>
<dbReference type="Gene3D" id="3.30.70.270">
    <property type="match status" value="1"/>
</dbReference>
<reference evidence="5 6" key="1">
    <citation type="submission" date="2020-06" db="EMBL/GenBank/DDBJ databases">
        <authorList>
            <person name="Voronona O.L."/>
            <person name="Aksenova E.I."/>
            <person name="Kunda M.S."/>
            <person name="Semenov A.N."/>
            <person name="Ryzhova N."/>
        </authorList>
    </citation>
    <scope>NUCLEOTIDE SEQUENCE [LARGE SCALE GENOMIC DNA]</scope>
    <source>
        <strain evidence="5 6">MPKMM3633</strain>
    </source>
</reference>
<organism evidence="5 6">
    <name type="scientific">Marinomonas primoryensis</name>
    <dbReference type="NCBI Taxonomy" id="178399"/>
    <lineage>
        <taxon>Bacteria</taxon>
        <taxon>Pseudomonadati</taxon>
        <taxon>Pseudomonadota</taxon>
        <taxon>Gammaproteobacteria</taxon>
        <taxon>Oceanospirillales</taxon>
        <taxon>Oceanospirillaceae</taxon>
        <taxon>Marinomonas</taxon>
    </lineage>
</organism>
<dbReference type="SUPFAM" id="SSF55073">
    <property type="entry name" value="Nucleotide cyclase"/>
    <property type="match status" value="1"/>
</dbReference>
<evidence type="ECO:0000259" key="2">
    <source>
        <dbReference type="PROSITE" id="PS50883"/>
    </source>
</evidence>
<name>A0A859CZN2_9GAMM</name>
<dbReference type="InterPro" id="IPR043128">
    <property type="entry name" value="Rev_trsase/Diguanyl_cyclase"/>
</dbReference>
<dbReference type="Gene3D" id="3.20.20.450">
    <property type="entry name" value="EAL domain"/>
    <property type="match status" value="1"/>
</dbReference>
<feature type="domain" description="EAL" evidence="2">
    <location>
        <begin position="3"/>
        <end position="253"/>
    </location>
</feature>
<proteinExistence type="predicted"/>
<dbReference type="Gene3D" id="3.10.580.10">
    <property type="entry name" value="CBS-domain"/>
    <property type="match status" value="1"/>
</dbReference>
<keyword evidence="1" id="KW-0129">CBS domain</keyword>
<dbReference type="PROSITE" id="PS51371">
    <property type="entry name" value="CBS"/>
    <property type="match status" value="1"/>
</dbReference>
<dbReference type="AlphaFoldDB" id="A0A859CZN2"/>
<dbReference type="Pfam" id="PF00563">
    <property type="entry name" value="EAL"/>
    <property type="match status" value="1"/>
</dbReference>
<dbReference type="SUPFAM" id="SSF54631">
    <property type="entry name" value="CBS-domain pair"/>
    <property type="match status" value="1"/>
</dbReference>
<dbReference type="SMART" id="SM00267">
    <property type="entry name" value="GGDEF"/>
    <property type="match status" value="1"/>
</dbReference>
<dbReference type="Pfam" id="PF00990">
    <property type="entry name" value="GGDEF"/>
    <property type="match status" value="1"/>
</dbReference>
<dbReference type="PANTHER" id="PTHR33121:SF76">
    <property type="entry name" value="SIGNALING PROTEIN"/>
    <property type="match status" value="1"/>
</dbReference>
<dbReference type="CDD" id="cd01949">
    <property type="entry name" value="GGDEF"/>
    <property type="match status" value="1"/>
</dbReference>
<dbReference type="NCBIfam" id="TIGR00254">
    <property type="entry name" value="GGDEF"/>
    <property type="match status" value="1"/>
</dbReference>
<evidence type="ECO:0000259" key="3">
    <source>
        <dbReference type="PROSITE" id="PS50887"/>
    </source>
</evidence>
<dbReference type="SMART" id="SM00052">
    <property type="entry name" value="EAL"/>
    <property type="match status" value="1"/>
</dbReference>
<dbReference type="InterPro" id="IPR000644">
    <property type="entry name" value="CBS_dom"/>
</dbReference>
<dbReference type="EMBL" id="CP054301">
    <property type="protein sequence ID" value="QKK82058.1"/>
    <property type="molecule type" value="Genomic_DNA"/>
</dbReference>
<feature type="domain" description="CBS" evidence="4">
    <location>
        <begin position="272"/>
        <end position="331"/>
    </location>
</feature>
<protein>
    <submittedName>
        <fullName evidence="5">EAL and GGDEF domain-containing protein</fullName>
    </submittedName>
</protein>
<accession>A0A859CZN2</accession>
<dbReference type="InterPro" id="IPR000160">
    <property type="entry name" value="GGDEF_dom"/>
</dbReference>
<evidence type="ECO:0000259" key="4">
    <source>
        <dbReference type="PROSITE" id="PS51371"/>
    </source>
</evidence>
<evidence type="ECO:0000256" key="1">
    <source>
        <dbReference type="PROSITE-ProRule" id="PRU00703"/>
    </source>
</evidence>
<evidence type="ECO:0000313" key="5">
    <source>
        <dbReference type="EMBL" id="QKK82058.1"/>
    </source>
</evidence>
<sequence length="595" mass="67163">MSPLDNSTLLEKILVNGLITPYFQPIYDLKNGEVYGHEALSRGPKNSALFTPDPLFALAQQEGKLHKLELLCREKALSKFAKLSLEGRLFLNVSASLLASPDHQSGMTLAILNELGLDQKDIVIELSEQHPYDHNGLPRSSVDHYREMGFQVAIDDLGVGYSGLQLWSELQPDIVKIDKHFIKNVDKDEIKREFVRSILTIAQRLNCLLIAEGIETQQELDQLIEIGVTFGQGYFLGRPTETPAFSTHPYLVKHAQRRSQFQEDHAETVQTLCRPTASLQEDSLLEDASQYFKKQPDLMAIPIVNRQHEPVGVIRRNQLHELFSTPYGRALYEHKPVTNLLSYDVLIVESYVSLSSVSTLMTNQEADTLNNEIIVVRDGKFIGIGHLRDLLKRITELKIQNATYSNPLTLLPGNVPIHREVSRRLLANEDFHVAYFDLNDFKPFNDFFGYSKGDAVIQLVGYLIKEFVSTNDNFIGHIGGDDFVVIFGDVNWQHQCEKILVEFARQVREFYSDETLQEGGVWTKTRQGQTLFHPILSLAIGVVQPIPKHCTNHHQVAELAAQAKKSAKQQGGNHLYLQPHLIDDAPESTISSIVI</sequence>
<dbReference type="InterPro" id="IPR029787">
    <property type="entry name" value="Nucleotide_cyclase"/>
</dbReference>
<dbReference type="PROSITE" id="PS50887">
    <property type="entry name" value="GGDEF"/>
    <property type="match status" value="1"/>
</dbReference>
<dbReference type="CDD" id="cd01948">
    <property type="entry name" value="EAL"/>
    <property type="match status" value="1"/>
</dbReference>
<dbReference type="InterPro" id="IPR050706">
    <property type="entry name" value="Cyclic-di-GMP_PDE-like"/>
</dbReference>
<dbReference type="Proteomes" id="UP000509371">
    <property type="component" value="Chromosome"/>
</dbReference>
<feature type="domain" description="GGDEF" evidence="3">
    <location>
        <begin position="429"/>
        <end position="580"/>
    </location>
</feature>
<dbReference type="PANTHER" id="PTHR33121">
    <property type="entry name" value="CYCLIC DI-GMP PHOSPHODIESTERASE PDEF"/>
    <property type="match status" value="1"/>
</dbReference>
<dbReference type="PROSITE" id="PS50883">
    <property type="entry name" value="EAL"/>
    <property type="match status" value="1"/>
</dbReference>
<evidence type="ECO:0000313" key="6">
    <source>
        <dbReference type="Proteomes" id="UP000509371"/>
    </source>
</evidence>
<dbReference type="InterPro" id="IPR035919">
    <property type="entry name" value="EAL_sf"/>
</dbReference>
<dbReference type="SUPFAM" id="SSF141868">
    <property type="entry name" value="EAL domain-like"/>
    <property type="match status" value="1"/>
</dbReference>
<gene>
    <name evidence="5" type="ORF">MP3633_3331</name>
</gene>
<dbReference type="RefSeq" id="WP_176336349.1">
    <property type="nucleotide sequence ID" value="NZ_BAAAEF010000017.1"/>
</dbReference>